<dbReference type="OrthoDB" id="359362at2"/>
<evidence type="ECO:0000313" key="3">
    <source>
        <dbReference type="Proteomes" id="UP000006546"/>
    </source>
</evidence>
<evidence type="ECO:0000256" key="1">
    <source>
        <dbReference type="SAM" id="SignalP"/>
    </source>
</evidence>
<organism evidence="2 3">
    <name type="scientific">Treponema brennaborense (strain DSM 12168 / CIP 105900 / DD5/3)</name>
    <dbReference type="NCBI Taxonomy" id="906968"/>
    <lineage>
        <taxon>Bacteria</taxon>
        <taxon>Pseudomonadati</taxon>
        <taxon>Spirochaetota</taxon>
        <taxon>Spirochaetia</taxon>
        <taxon>Spirochaetales</taxon>
        <taxon>Treponemataceae</taxon>
        <taxon>Treponema</taxon>
    </lineage>
</organism>
<dbReference type="AlphaFoldDB" id="F4LIT6"/>
<dbReference type="eggNOG" id="ENOG502ZYU8">
    <property type="taxonomic scope" value="Bacteria"/>
</dbReference>
<protein>
    <recommendedName>
        <fullName evidence="4">Outer membrane protein beta-barrel domain-containing protein</fullName>
    </recommendedName>
</protein>
<dbReference type="KEGG" id="tbe:Trebr_0825"/>
<dbReference type="EMBL" id="CP002696">
    <property type="protein sequence ID" value="AEE16261.1"/>
    <property type="molecule type" value="Genomic_DNA"/>
</dbReference>
<dbReference type="Proteomes" id="UP000006546">
    <property type="component" value="Chromosome"/>
</dbReference>
<evidence type="ECO:0000313" key="2">
    <source>
        <dbReference type="EMBL" id="AEE16261.1"/>
    </source>
</evidence>
<feature type="chain" id="PRO_5003310828" description="Outer membrane protein beta-barrel domain-containing protein" evidence="1">
    <location>
        <begin position="23"/>
        <end position="266"/>
    </location>
</feature>
<dbReference type="RefSeq" id="WP_013757980.1">
    <property type="nucleotide sequence ID" value="NC_015500.1"/>
</dbReference>
<evidence type="ECO:0008006" key="4">
    <source>
        <dbReference type="Google" id="ProtNLM"/>
    </source>
</evidence>
<accession>F4LIT6</accession>
<dbReference type="HOGENOM" id="CLU_1111001_0_0_12"/>
<dbReference type="STRING" id="906968.Trebr_0825"/>
<sequence>MKKVFIILILLSAAVLSAQSPAAEGTAPVTAQPQVTVQSPAAEASSEAVLPDKTPLPLSFFFTAGVNAMQNTAAKTVSAPSPILFSLGFGLQFPAGGWVSFEPRVSFFMQYYLWNSIVANGSALPAEIENRTAWVPSLLLDVPAVFSINVHRHTFFAGAGIAFLIRYGFLAGNVGSDEYGDSAFPNSTQLTAADAVKKINHWFWNDLRFLYPELLFGWNMLLPNGWKAGIEIRGYVPLGNLAAGTVAETGFFDTGIITCAARLTLP</sequence>
<proteinExistence type="predicted"/>
<keyword evidence="3" id="KW-1185">Reference proteome</keyword>
<feature type="signal peptide" evidence="1">
    <location>
        <begin position="1"/>
        <end position="22"/>
    </location>
</feature>
<name>F4LIT6_TREBD</name>
<reference evidence="3" key="1">
    <citation type="submission" date="2011-04" db="EMBL/GenBank/DDBJ databases">
        <title>The complete genome of Treponema brennaborense DSM 12168.</title>
        <authorList>
            <person name="Lucas S."/>
            <person name="Han J."/>
            <person name="Lapidus A."/>
            <person name="Bruce D."/>
            <person name="Goodwin L."/>
            <person name="Pitluck S."/>
            <person name="Peters L."/>
            <person name="Kyrpides N."/>
            <person name="Mavromatis K."/>
            <person name="Ivanova N."/>
            <person name="Mikhailova N."/>
            <person name="Pagani I."/>
            <person name="Teshima H."/>
            <person name="Detter J.C."/>
            <person name="Tapia R."/>
            <person name="Han C."/>
            <person name="Land M."/>
            <person name="Hauser L."/>
            <person name="Markowitz V."/>
            <person name="Cheng J.-F."/>
            <person name="Hugenholtz P."/>
            <person name="Woyke T."/>
            <person name="Wu D."/>
            <person name="Gronow S."/>
            <person name="Wellnitz S."/>
            <person name="Brambilla E."/>
            <person name="Klenk H.-P."/>
            <person name="Eisen J.A."/>
        </authorList>
    </citation>
    <scope>NUCLEOTIDE SEQUENCE [LARGE SCALE GENOMIC DNA]</scope>
    <source>
        <strain evidence="3">DSM 12168 / CIP 105900 / DD5/3</strain>
    </source>
</reference>
<keyword evidence="1" id="KW-0732">Signal</keyword>
<gene>
    <name evidence="2" type="ordered locus">Trebr_0825</name>
</gene>